<keyword evidence="2" id="KW-1185">Reference proteome</keyword>
<evidence type="ECO:0000313" key="2">
    <source>
        <dbReference type="Proteomes" id="UP000614047"/>
    </source>
</evidence>
<accession>A0A931DMR1</accession>
<dbReference type="EMBL" id="JADOUA010000001">
    <property type="protein sequence ID" value="MBG6092392.1"/>
    <property type="molecule type" value="Genomic_DNA"/>
</dbReference>
<protein>
    <submittedName>
        <fullName evidence="1">Uncharacterized protein</fullName>
    </submittedName>
</protein>
<gene>
    <name evidence="1" type="ORF">IW256_006505</name>
</gene>
<dbReference type="AlphaFoldDB" id="A0A931DMR1"/>
<dbReference type="Proteomes" id="UP000614047">
    <property type="component" value="Unassembled WGS sequence"/>
</dbReference>
<proteinExistence type="predicted"/>
<sequence length="174" mass="19834">MSSWVDVVLDKLEHLPADVREDYVRVLEVAVRVAPRQWTRRRGVRNLCVTLHDGERGVEVRTETLSVGDLGEYVDWDGPRSMRSLYPVVHAKLGTSRCAALVYGNAIDSRTWGWVLPLLLGGPPRLDTAVVIALKHRSGGLFEFYLPVTFPRRVVRRLRFEGDVRELLDRARAF</sequence>
<dbReference type="RefSeq" id="WP_197014584.1">
    <property type="nucleotide sequence ID" value="NZ_BAABES010000012.1"/>
</dbReference>
<name>A0A931DMR1_9ACTN</name>
<organism evidence="1 2">
    <name type="scientific">Actinomadura viridis</name>
    <dbReference type="NCBI Taxonomy" id="58110"/>
    <lineage>
        <taxon>Bacteria</taxon>
        <taxon>Bacillati</taxon>
        <taxon>Actinomycetota</taxon>
        <taxon>Actinomycetes</taxon>
        <taxon>Streptosporangiales</taxon>
        <taxon>Thermomonosporaceae</taxon>
        <taxon>Actinomadura</taxon>
    </lineage>
</organism>
<reference evidence="1" key="1">
    <citation type="submission" date="2020-11" db="EMBL/GenBank/DDBJ databases">
        <title>Sequencing the genomes of 1000 actinobacteria strains.</title>
        <authorList>
            <person name="Klenk H.-P."/>
        </authorList>
    </citation>
    <scope>NUCLEOTIDE SEQUENCE</scope>
    <source>
        <strain evidence="1">DSM 43175</strain>
    </source>
</reference>
<comment type="caution">
    <text evidence="1">The sequence shown here is derived from an EMBL/GenBank/DDBJ whole genome shotgun (WGS) entry which is preliminary data.</text>
</comment>
<evidence type="ECO:0000313" key="1">
    <source>
        <dbReference type="EMBL" id="MBG6092392.1"/>
    </source>
</evidence>